<keyword evidence="1" id="KW-0472">Membrane</keyword>
<dbReference type="RefSeq" id="WP_284350171.1">
    <property type="nucleotide sequence ID" value="NZ_BRXS01000003.1"/>
</dbReference>
<feature type="transmembrane region" description="Helical" evidence="1">
    <location>
        <begin position="104"/>
        <end position="124"/>
    </location>
</feature>
<keyword evidence="3" id="KW-1185">Reference proteome</keyword>
<feature type="transmembrane region" description="Helical" evidence="1">
    <location>
        <begin position="131"/>
        <end position="154"/>
    </location>
</feature>
<sequence>MLAPSLPPWWCLGHAAPRGVVLTALLLAALAWPPLAVHAQGQPPGDTASVAARDSARRAAARDSARAIVVRDSAARAAAVRDSVRADSTRRLMLDRMRARPVPLWIYLVMGGGLLLGLAIPIAAAQGVRIAWVDIIVGPASVVGSIALLGLIFLGGVEVGARRALAAALAAGRIVPPAELPATWPASVLALLFGVLAVFATVCFFAHASRSSWIVESHWGGFGSGGGGTRVSATLLYFVSALVFAGLALVISLRSPPTAAVTAPAGASPTTSPSPKT</sequence>
<accession>A0AA37QFZ5</accession>
<evidence type="ECO:0000313" key="2">
    <source>
        <dbReference type="EMBL" id="GLC25710.1"/>
    </source>
</evidence>
<evidence type="ECO:0000313" key="3">
    <source>
        <dbReference type="Proteomes" id="UP001161325"/>
    </source>
</evidence>
<dbReference type="AlphaFoldDB" id="A0AA37QFZ5"/>
<feature type="transmembrane region" description="Helical" evidence="1">
    <location>
        <begin position="184"/>
        <end position="206"/>
    </location>
</feature>
<dbReference type="EMBL" id="BRXS01000003">
    <property type="protein sequence ID" value="GLC25710.1"/>
    <property type="molecule type" value="Genomic_DNA"/>
</dbReference>
<dbReference type="Proteomes" id="UP001161325">
    <property type="component" value="Unassembled WGS sequence"/>
</dbReference>
<gene>
    <name evidence="2" type="ORF">rosag_22230</name>
</gene>
<feature type="transmembrane region" description="Helical" evidence="1">
    <location>
        <begin position="235"/>
        <end position="253"/>
    </location>
</feature>
<name>A0AA37QFZ5_9BACT</name>
<proteinExistence type="predicted"/>
<evidence type="ECO:0000256" key="1">
    <source>
        <dbReference type="SAM" id="Phobius"/>
    </source>
</evidence>
<keyword evidence="1" id="KW-1133">Transmembrane helix</keyword>
<reference evidence="2" key="1">
    <citation type="submission" date="2022-08" db="EMBL/GenBank/DDBJ databases">
        <title>Draft genome sequencing of Roseisolibacter agri AW1220.</title>
        <authorList>
            <person name="Tobiishi Y."/>
            <person name="Tonouchi A."/>
        </authorList>
    </citation>
    <scope>NUCLEOTIDE SEQUENCE</scope>
    <source>
        <strain evidence="2">AW1220</strain>
    </source>
</reference>
<comment type="caution">
    <text evidence="2">The sequence shown here is derived from an EMBL/GenBank/DDBJ whole genome shotgun (WGS) entry which is preliminary data.</text>
</comment>
<keyword evidence="1" id="KW-0812">Transmembrane</keyword>
<protein>
    <submittedName>
        <fullName evidence="2">Uncharacterized protein</fullName>
    </submittedName>
</protein>
<organism evidence="2 3">
    <name type="scientific">Roseisolibacter agri</name>
    <dbReference type="NCBI Taxonomy" id="2014610"/>
    <lineage>
        <taxon>Bacteria</taxon>
        <taxon>Pseudomonadati</taxon>
        <taxon>Gemmatimonadota</taxon>
        <taxon>Gemmatimonadia</taxon>
        <taxon>Gemmatimonadales</taxon>
        <taxon>Gemmatimonadaceae</taxon>
        <taxon>Roseisolibacter</taxon>
    </lineage>
</organism>